<feature type="domain" description="DNA2/NAM7 helicase helicase" evidence="2">
    <location>
        <begin position="341"/>
        <end position="415"/>
    </location>
</feature>
<dbReference type="Pfam" id="PF13086">
    <property type="entry name" value="AAA_11"/>
    <property type="match status" value="1"/>
</dbReference>
<dbReference type="InterPro" id="IPR041677">
    <property type="entry name" value="DNA2/NAM7_AAA_11"/>
</dbReference>
<organism evidence="3 4">
    <name type="scientific">Intoshia linei</name>
    <dbReference type="NCBI Taxonomy" id="1819745"/>
    <lineage>
        <taxon>Eukaryota</taxon>
        <taxon>Metazoa</taxon>
        <taxon>Spiralia</taxon>
        <taxon>Lophotrochozoa</taxon>
        <taxon>Mesozoa</taxon>
        <taxon>Orthonectida</taxon>
        <taxon>Rhopaluridae</taxon>
        <taxon>Intoshia</taxon>
    </lineage>
</organism>
<dbReference type="GO" id="GO:0004386">
    <property type="term" value="F:helicase activity"/>
    <property type="evidence" value="ECO:0007669"/>
    <property type="project" value="InterPro"/>
</dbReference>
<keyword evidence="1" id="KW-1133">Transmembrane helix</keyword>
<feature type="transmembrane region" description="Helical" evidence="1">
    <location>
        <begin position="102"/>
        <end position="125"/>
    </location>
</feature>
<evidence type="ECO:0000313" key="3">
    <source>
        <dbReference type="EMBL" id="OAF66813.1"/>
    </source>
</evidence>
<dbReference type="Gene3D" id="3.40.50.300">
    <property type="entry name" value="P-loop containing nucleotide triphosphate hydrolases"/>
    <property type="match status" value="1"/>
</dbReference>
<feature type="transmembrane region" description="Helical" evidence="1">
    <location>
        <begin position="74"/>
        <end position="95"/>
    </location>
</feature>
<feature type="transmembrane region" description="Helical" evidence="1">
    <location>
        <begin position="21"/>
        <end position="43"/>
    </location>
</feature>
<gene>
    <name evidence="3" type="ORF">A3Q56_05474</name>
</gene>
<comment type="caution">
    <text evidence="3">The sequence shown here is derived from an EMBL/GenBank/DDBJ whole genome shotgun (WGS) entry which is preliminary data.</text>
</comment>
<dbReference type="InterPro" id="IPR045055">
    <property type="entry name" value="DNA2/NAM7-like"/>
</dbReference>
<proteinExistence type="predicted"/>
<evidence type="ECO:0000259" key="2">
    <source>
        <dbReference type="Pfam" id="PF13086"/>
    </source>
</evidence>
<keyword evidence="4" id="KW-1185">Reference proteome</keyword>
<reference evidence="3 4" key="1">
    <citation type="submission" date="2016-04" db="EMBL/GenBank/DDBJ databases">
        <title>The genome of Intoshia linei affirms orthonectids as highly simplified spiralians.</title>
        <authorList>
            <person name="Mikhailov K.V."/>
            <person name="Slusarev G.S."/>
            <person name="Nikitin M.A."/>
            <person name="Logacheva M.D."/>
            <person name="Penin A."/>
            <person name="Aleoshin V."/>
            <person name="Panchin Y.V."/>
        </authorList>
    </citation>
    <scope>NUCLEOTIDE SEQUENCE [LARGE SCALE GENOMIC DNA]</scope>
    <source>
        <strain evidence="3">Intl2013</strain>
        <tissue evidence="3">Whole animal</tissue>
    </source>
</reference>
<protein>
    <recommendedName>
        <fullName evidence="2">DNA2/NAM7 helicase helicase domain-containing protein</fullName>
    </recommendedName>
</protein>
<dbReference type="PANTHER" id="PTHR10887">
    <property type="entry name" value="DNA2/NAM7 HELICASE FAMILY"/>
    <property type="match status" value="1"/>
</dbReference>
<dbReference type="PANTHER" id="PTHR10887:SF495">
    <property type="entry name" value="HELICASE SENATAXIN ISOFORM X1-RELATED"/>
    <property type="match status" value="1"/>
</dbReference>
<accession>A0A177AZL6</accession>
<dbReference type="EMBL" id="LWCA01000822">
    <property type="protein sequence ID" value="OAF66813.1"/>
    <property type="molecule type" value="Genomic_DNA"/>
</dbReference>
<name>A0A177AZL6_9BILA</name>
<keyword evidence="1" id="KW-0472">Membrane</keyword>
<dbReference type="InterPro" id="IPR027417">
    <property type="entry name" value="P-loop_NTPase"/>
</dbReference>
<evidence type="ECO:0000256" key="1">
    <source>
        <dbReference type="SAM" id="Phobius"/>
    </source>
</evidence>
<dbReference type="AlphaFoldDB" id="A0A177AZL6"/>
<dbReference type="Proteomes" id="UP000078046">
    <property type="component" value="Unassembled WGS sequence"/>
</dbReference>
<dbReference type="SUPFAM" id="SSF52540">
    <property type="entry name" value="P-loop containing nucleoside triphosphate hydrolases"/>
    <property type="match status" value="1"/>
</dbReference>
<evidence type="ECO:0000313" key="4">
    <source>
        <dbReference type="Proteomes" id="UP000078046"/>
    </source>
</evidence>
<keyword evidence="1" id="KW-0812">Transmembrane</keyword>
<sequence>MCSIFRNISKANSRMDLVVKTCYICGWYLAVLSAIYGICVISVSKLNSSEFSDELLIEKLTYYSYAPVHMVDKYLFLIDTGLIIILNMISSLALLSRSKYMLCFVITILFTNLITIVVFMSVFYLNVSNTGVQLFEKISKLLYYRHRHVLSLLEKEFDCEFYPSIEIVEFNYVDHVQKTNCYEVLYNKTIRVRLLFGYLSMNFISLYSKIDAVPYLKYSSCQCSLNIEKNGHFLKSTLEPVEISTEHIPNEKFNRIIKKSDSKNYIISILNFYQDLKNFNYLNLKLVQNKTQYKNKIHALHTFANKEFSFILRRILLGDIKFNLKASFIFPNDMSIRRIGQLNKLQQLAVKTAMLSPLTQIQGPPGTGKNLTSATIICNLNCYLLAIFVCAPSNAAVNNLADKLDQAGFSVIRLFLKQSI</sequence>
<dbReference type="OrthoDB" id="6513042at2759"/>